<dbReference type="RefSeq" id="WP_090072948.1">
    <property type="nucleotide sequence ID" value="NZ_FOVR01000006.1"/>
</dbReference>
<dbReference type="STRING" id="655353.SAMN04488056_106129"/>
<dbReference type="PROSITE" id="PS51257">
    <property type="entry name" value="PROKAR_LIPOPROTEIN"/>
    <property type="match status" value="1"/>
</dbReference>
<keyword evidence="2" id="KW-1185">Reference proteome</keyword>
<gene>
    <name evidence="1" type="ORF">SAMN04488056_106129</name>
</gene>
<organism evidence="1 2">
    <name type="scientific">Cohaesibacter marisflavi</name>
    <dbReference type="NCBI Taxonomy" id="655353"/>
    <lineage>
        <taxon>Bacteria</taxon>
        <taxon>Pseudomonadati</taxon>
        <taxon>Pseudomonadota</taxon>
        <taxon>Alphaproteobacteria</taxon>
        <taxon>Hyphomicrobiales</taxon>
        <taxon>Cohaesibacteraceae</taxon>
    </lineage>
</organism>
<dbReference type="EMBL" id="FOVR01000006">
    <property type="protein sequence ID" value="SFO45374.1"/>
    <property type="molecule type" value="Genomic_DNA"/>
</dbReference>
<evidence type="ECO:0000313" key="1">
    <source>
        <dbReference type="EMBL" id="SFO45374.1"/>
    </source>
</evidence>
<dbReference type="AlphaFoldDB" id="A0A1I5HAQ8"/>
<dbReference type="Proteomes" id="UP000199236">
    <property type="component" value="Unassembled WGS sequence"/>
</dbReference>
<dbReference type="Pfam" id="PF09956">
    <property type="entry name" value="Phage_cement_2"/>
    <property type="match status" value="1"/>
</dbReference>
<evidence type="ECO:0000313" key="2">
    <source>
        <dbReference type="Proteomes" id="UP000199236"/>
    </source>
</evidence>
<dbReference type="OrthoDB" id="5365964at2"/>
<proteinExistence type="predicted"/>
<dbReference type="InterPro" id="IPR011231">
    <property type="entry name" value="Phage_VT1-Sakai_H0018"/>
</dbReference>
<accession>A0A1I5HAQ8</accession>
<name>A0A1I5HAQ8_9HYPH</name>
<reference evidence="1 2" key="1">
    <citation type="submission" date="2016-10" db="EMBL/GenBank/DDBJ databases">
        <authorList>
            <person name="de Groot N.N."/>
        </authorList>
    </citation>
    <scope>NUCLEOTIDE SEQUENCE [LARGE SCALE GENOMIC DNA]</scope>
    <source>
        <strain evidence="1 2">CGMCC 1.9157</strain>
    </source>
</reference>
<protein>
    <submittedName>
        <fullName evidence="1">Predicted phage recombinase, RecA/RadA family</fullName>
    </submittedName>
</protein>
<sequence>MKNYLSDGNVIDVPAPEGGAKSGAFAQIGSLFGCYVTSAKEGELVGLKRNGKYDVPFTGNAVSVGAKLYWKAADKAFTGAATDNTLVGIAVSASADSRIEIVLVPSVV</sequence>